<keyword evidence="4" id="KW-1185">Reference proteome</keyword>
<organism evidence="3 4">
    <name type="scientific">Puccinia coronata f. sp. avenae</name>
    <dbReference type="NCBI Taxonomy" id="200324"/>
    <lineage>
        <taxon>Eukaryota</taxon>
        <taxon>Fungi</taxon>
        <taxon>Dikarya</taxon>
        <taxon>Basidiomycota</taxon>
        <taxon>Pucciniomycotina</taxon>
        <taxon>Pucciniomycetes</taxon>
        <taxon>Pucciniales</taxon>
        <taxon>Pucciniaceae</taxon>
        <taxon>Puccinia</taxon>
    </lineage>
</organism>
<dbReference type="InterPro" id="IPR052772">
    <property type="entry name" value="Endo/PolyKinase_Domain-Protein"/>
</dbReference>
<dbReference type="SUPFAM" id="SSF101447">
    <property type="entry name" value="Formin homology 2 domain (FH2 domain)"/>
    <property type="match status" value="1"/>
</dbReference>
<dbReference type="SMART" id="SM00463">
    <property type="entry name" value="SMR"/>
    <property type="match status" value="1"/>
</dbReference>
<dbReference type="InterPro" id="IPR036063">
    <property type="entry name" value="Smr_dom_sf"/>
</dbReference>
<dbReference type="Gene3D" id="3.30.1370.110">
    <property type="match status" value="1"/>
</dbReference>
<accession>A0A2N5SL07</accession>
<evidence type="ECO:0000259" key="2">
    <source>
        <dbReference type="PROSITE" id="PS50828"/>
    </source>
</evidence>
<feature type="region of interest" description="Disordered" evidence="1">
    <location>
        <begin position="99"/>
        <end position="132"/>
    </location>
</feature>
<dbReference type="PROSITE" id="PS50828">
    <property type="entry name" value="SMR"/>
    <property type="match status" value="1"/>
</dbReference>
<sequence length="516" mass="57864">MCSSTLNQNAILERLLKKFSPPIEPSVVFAISSDYNLNHPSQEAELDRILSELITPESREQQWIQHIQSISPQTSEHFIQQVIDNAPEPKTLPHIIDVLFPQTPTPPTPPPPPPPPPLPPPNQHQKRKKPPKNETTFLLTDLLQRGNRQQSSEQVQHHKERNSINNDWIFTESQIAYVATLLDIEASKIRSICHRKNGNLVLALEELLSVTEYEKSKEIPQRQDQFDLQLDFLRNALSTVSDEVLTRLLVVTDMDPGNALDLWIFLDELHARAGSVAVNQFRHAHQGSSSSVSLPATPTSNATKPTRASLQTLSPAATTHEGSTTTPTLAHQARDIEHTLQVLRSRREHLRQKASSSRQQLLASSSGGGTGTPSRQALQHTISAMYAADAHRLGGQIQEWERHLASQTVARRQRLANDPFSIDLHGLTRHQALPVTRHYLQEWWAAQSHSANTFNTSFVHPFRIITGAGTHSAHSRPALLPAITALLQQERWKWRPEDHRADRPIGALLVVGKLRS</sequence>
<dbReference type="PANTHER" id="PTHR46535:SF1">
    <property type="entry name" value="NEDD4-BINDING PROTEIN 2"/>
    <property type="match status" value="1"/>
</dbReference>
<feature type="compositionally biased region" description="Low complexity" evidence="1">
    <location>
        <begin position="354"/>
        <end position="365"/>
    </location>
</feature>
<evidence type="ECO:0000256" key="1">
    <source>
        <dbReference type="SAM" id="MobiDB-lite"/>
    </source>
</evidence>
<feature type="region of interest" description="Disordered" evidence="1">
    <location>
        <begin position="348"/>
        <end position="375"/>
    </location>
</feature>
<dbReference type="EMBL" id="PGCJ01000935">
    <property type="protein sequence ID" value="PLW13915.1"/>
    <property type="molecule type" value="Genomic_DNA"/>
</dbReference>
<evidence type="ECO:0000313" key="3">
    <source>
        <dbReference type="EMBL" id="PLW13915.1"/>
    </source>
</evidence>
<proteinExistence type="predicted"/>
<gene>
    <name evidence="3" type="ORF">PCANC_20267</name>
</gene>
<protein>
    <recommendedName>
        <fullName evidence="2">Smr domain-containing protein</fullName>
    </recommendedName>
</protein>
<dbReference type="PANTHER" id="PTHR46535">
    <property type="entry name" value="NEDD4-BINDING PROTEIN 2"/>
    <property type="match status" value="1"/>
</dbReference>
<dbReference type="AlphaFoldDB" id="A0A2N5SL07"/>
<dbReference type="GO" id="GO:0005634">
    <property type="term" value="C:nucleus"/>
    <property type="evidence" value="ECO:0007669"/>
    <property type="project" value="TreeGrafter"/>
</dbReference>
<dbReference type="SUPFAM" id="SSF160443">
    <property type="entry name" value="SMR domain-like"/>
    <property type="match status" value="1"/>
</dbReference>
<name>A0A2N5SL07_9BASI</name>
<dbReference type="InterPro" id="IPR002625">
    <property type="entry name" value="Smr_dom"/>
</dbReference>
<feature type="compositionally biased region" description="Polar residues" evidence="1">
    <location>
        <begin position="314"/>
        <end position="329"/>
    </location>
</feature>
<dbReference type="Proteomes" id="UP000235388">
    <property type="component" value="Unassembled WGS sequence"/>
</dbReference>
<feature type="domain" description="Smr" evidence="2">
    <location>
        <begin position="422"/>
        <end position="513"/>
    </location>
</feature>
<feature type="compositionally biased region" description="Pro residues" evidence="1">
    <location>
        <begin position="103"/>
        <end position="122"/>
    </location>
</feature>
<comment type="caution">
    <text evidence="3">The sequence shown here is derived from an EMBL/GenBank/DDBJ whole genome shotgun (WGS) entry which is preliminary data.</text>
</comment>
<evidence type="ECO:0000313" key="4">
    <source>
        <dbReference type="Proteomes" id="UP000235388"/>
    </source>
</evidence>
<dbReference type="GO" id="GO:0004519">
    <property type="term" value="F:endonuclease activity"/>
    <property type="evidence" value="ECO:0007669"/>
    <property type="project" value="TreeGrafter"/>
</dbReference>
<feature type="region of interest" description="Disordered" evidence="1">
    <location>
        <begin position="286"/>
        <end position="309"/>
    </location>
</feature>
<feature type="region of interest" description="Disordered" evidence="1">
    <location>
        <begin position="314"/>
        <end position="333"/>
    </location>
</feature>
<dbReference type="OrthoDB" id="4080456at2759"/>
<reference evidence="3 4" key="1">
    <citation type="submission" date="2017-11" db="EMBL/GenBank/DDBJ databases">
        <title>De novo assembly and phasing of dikaryotic genomes from two isolates of Puccinia coronata f. sp. avenae, the causal agent of oat crown rust.</title>
        <authorList>
            <person name="Miller M.E."/>
            <person name="Zhang Y."/>
            <person name="Omidvar V."/>
            <person name="Sperschneider J."/>
            <person name="Schwessinger B."/>
            <person name="Raley C."/>
            <person name="Palmer J.M."/>
            <person name="Garnica D."/>
            <person name="Upadhyaya N."/>
            <person name="Rathjen J."/>
            <person name="Taylor J.M."/>
            <person name="Park R.F."/>
            <person name="Dodds P.N."/>
            <person name="Hirsch C.D."/>
            <person name="Kianian S.F."/>
            <person name="Figueroa M."/>
        </authorList>
    </citation>
    <scope>NUCLEOTIDE SEQUENCE [LARGE SCALE GENOMIC DNA]</scope>
    <source>
        <strain evidence="3">12NC29</strain>
    </source>
</reference>
<dbReference type="STRING" id="200324.A0A2N5SL07"/>
<dbReference type="Pfam" id="PF01713">
    <property type="entry name" value="Smr"/>
    <property type="match status" value="1"/>
</dbReference>